<proteinExistence type="predicted"/>
<protein>
    <submittedName>
        <fullName evidence="1">Uncharacterized protein</fullName>
    </submittedName>
</protein>
<evidence type="ECO:0000313" key="2">
    <source>
        <dbReference type="Proteomes" id="UP001516400"/>
    </source>
</evidence>
<dbReference type="AlphaFoldDB" id="A0ABD2NU83"/>
<comment type="caution">
    <text evidence="1">The sequence shown here is derived from an EMBL/GenBank/DDBJ whole genome shotgun (WGS) entry which is preliminary data.</text>
</comment>
<name>A0ABD2NU83_9CUCU</name>
<keyword evidence="2" id="KW-1185">Reference proteome</keyword>
<dbReference type="Proteomes" id="UP001516400">
    <property type="component" value="Unassembled WGS sequence"/>
</dbReference>
<accession>A0ABD2NU83</accession>
<gene>
    <name evidence="1" type="ORF">HHI36_005404</name>
</gene>
<organism evidence="1 2">
    <name type="scientific">Cryptolaemus montrouzieri</name>
    <dbReference type="NCBI Taxonomy" id="559131"/>
    <lineage>
        <taxon>Eukaryota</taxon>
        <taxon>Metazoa</taxon>
        <taxon>Ecdysozoa</taxon>
        <taxon>Arthropoda</taxon>
        <taxon>Hexapoda</taxon>
        <taxon>Insecta</taxon>
        <taxon>Pterygota</taxon>
        <taxon>Neoptera</taxon>
        <taxon>Endopterygota</taxon>
        <taxon>Coleoptera</taxon>
        <taxon>Polyphaga</taxon>
        <taxon>Cucujiformia</taxon>
        <taxon>Coccinelloidea</taxon>
        <taxon>Coccinellidae</taxon>
        <taxon>Scymninae</taxon>
        <taxon>Scymnini</taxon>
        <taxon>Cryptolaemus</taxon>
    </lineage>
</organism>
<sequence>MQKESNASEIPNILSLYDPVVAVARSESCQRNKKKGEKFIKGRANFDNLLFRTMGRKIIIMGNLMRRKLAIVASTTSYQDLMKLKTIETRRYHNLSKIFLTIAYSKEFSL</sequence>
<dbReference type="EMBL" id="JABFTP020000144">
    <property type="protein sequence ID" value="KAL3282210.1"/>
    <property type="molecule type" value="Genomic_DNA"/>
</dbReference>
<evidence type="ECO:0000313" key="1">
    <source>
        <dbReference type="EMBL" id="KAL3282210.1"/>
    </source>
</evidence>
<reference evidence="1 2" key="1">
    <citation type="journal article" date="2021" name="BMC Biol.">
        <title>Horizontally acquired antibacterial genes associated with adaptive radiation of ladybird beetles.</title>
        <authorList>
            <person name="Li H.S."/>
            <person name="Tang X.F."/>
            <person name="Huang Y.H."/>
            <person name="Xu Z.Y."/>
            <person name="Chen M.L."/>
            <person name="Du X.Y."/>
            <person name="Qiu B.Y."/>
            <person name="Chen P.T."/>
            <person name="Zhang W."/>
            <person name="Slipinski A."/>
            <person name="Escalona H.E."/>
            <person name="Waterhouse R.M."/>
            <person name="Zwick A."/>
            <person name="Pang H."/>
        </authorList>
    </citation>
    <scope>NUCLEOTIDE SEQUENCE [LARGE SCALE GENOMIC DNA]</scope>
    <source>
        <strain evidence="1">SYSU2018</strain>
    </source>
</reference>